<organism evidence="1 2">
    <name type="scientific">Eleutherodactylus coqui</name>
    <name type="common">Puerto Rican coqui</name>
    <dbReference type="NCBI Taxonomy" id="57060"/>
    <lineage>
        <taxon>Eukaryota</taxon>
        <taxon>Metazoa</taxon>
        <taxon>Chordata</taxon>
        <taxon>Craniata</taxon>
        <taxon>Vertebrata</taxon>
        <taxon>Euteleostomi</taxon>
        <taxon>Amphibia</taxon>
        <taxon>Batrachia</taxon>
        <taxon>Anura</taxon>
        <taxon>Neobatrachia</taxon>
        <taxon>Hyloidea</taxon>
        <taxon>Eleutherodactylidae</taxon>
        <taxon>Eleutherodactylinae</taxon>
        <taxon>Eleutherodactylus</taxon>
        <taxon>Eleutherodactylus</taxon>
    </lineage>
</organism>
<protein>
    <submittedName>
        <fullName evidence="1">Uncharacterized protein</fullName>
    </submittedName>
</protein>
<evidence type="ECO:0000313" key="2">
    <source>
        <dbReference type="Proteomes" id="UP000770717"/>
    </source>
</evidence>
<evidence type="ECO:0000313" key="1">
    <source>
        <dbReference type="EMBL" id="KAG9488310.1"/>
    </source>
</evidence>
<reference evidence="1" key="1">
    <citation type="thesis" date="2020" institute="ProQuest LLC" country="789 East Eisenhower Parkway, Ann Arbor, MI, USA">
        <title>Comparative Genomics and Chromosome Evolution.</title>
        <authorList>
            <person name="Mudd A.B."/>
        </authorList>
    </citation>
    <scope>NUCLEOTIDE SEQUENCE</scope>
    <source>
        <strain evidence="1">HN-11 Male</strain>
        <tissue evidence="1">Kidney and liver</tissue>
    </source>
</reference>
<accession>A0A8J6FKE0</accession>
<dbReference type="AlphaFoldDB" id="A0A8J6FKE0"/>
<gene>
    <name evidence="1" type="ORF">GDO78_007876</name>
</gene>
<keyword evidence="2" id="KW-1185">Reference proteome</keyword>
<sequence length="86" mass="10099">MVIQGQLKVRRKWSQSYPAPFHSYVLTGCMNQRCSLHNTYKNIKYCQIILSFPEHKLFLMVALHQSRNKLSLHPRLSQNMPPQLSS</sequence>
<name>A0A8J6FKE0_ELECQ</name>
<dbReference type="Proteomes" id="UP000770717">
    <property type="component" value="Unassembled WGS sequence"/>
</dbReference>
<comment type="caution">
    <text evidence="1">The sequence shown here is derived from an EMBL/GenBank/DDBJ whole genome shotgun (WGS) entry which is preliminary data.</text>
</comment>
<dbReference type="EMBL" id="WNTK01000003">
    <property type="protein sequence ID" value="KAG9488310.1"/>
    <property type="molecule type" value="Genomic_DNA"/>
</dbReference>
<proteinExistence type="predicted"/>